<evidence type="ECO:0000256" key="2">
    <source>
        <dbReference type="ARBA" id="ARBA00023239"/>
    </source>
</evidence>
<dbReference type="AlphaFoldDB" id="A0A968KTI6"/>
<dbReference type="InterPro" id="IPR023952">
    <property type="entry name" value="IolE"/>
</dbReference>
<dbReference type="InterPro" id="IPR036237">
    <property type="entry name" value="Xyl_isomerase-like_sf"/>
</dbReference>
<dbReference type="NCBIfam" id="TIGR04379">
    <property type="entry name" value="myo_inos_iolE"/>
    <property type="match status" value="1"/>
</dbReference>
<dbReference type="Gene3D" id="3.20.20.150">
    <property type="entry name" value="Divalent-metal-dependent TIM barrel enzymes"/>
    <property type="match status" value="1"/>
</dbReference>
<comment type="caution">
    <text evidence="5">The sequence shown here is derived from an EMBL/GenBank/DDBJ whole genome shotgun (WGS) entry which is preliminary data.</text>
</comment>
<sequence>MMSTNIHLAIAPIAWTNDDLPELGGENTFEQCISEMALAGFTGTEVGNKYPKDPDILHKYLSIRGLKVASAWFSMFLTTKSYDETEAAFIHHRDFLHAMGANVIVVSEQGHSIQGEQSTPVLTQKPIFTDDEWDKLAYGLEKLGDLAHARGMEIVYHHHMGTGVQTAEEIDRLMEMTDPNKVKLLFDTGHLVFSGEDPIAVFKKHKDRIRHIHFKDIRLNVYKEVRDQQQSFLTGVRNGVFTVPGDGMTDFYPIWQEIKQSDYEGWIVVEAEQDPAKANPFEYAVMAYKYIQEMMHAPHIKVKERIS</sequence>
<dbReference type="GO" id="GO:0019310">
    <property type="term" value="P:inositol catabolic process"/>
    <property type="evidence" value="ECO:0007669"/>
    <property type="project" value="InterPro"/>
</dbReference>
<accession>A0A968KTI6</accession>
<dbReference type="InterPro" id="IPR050312">
    <property type="entry name" value="IolE/XylAMocC-like"/>
</dbReference>
<keyword evidence="3" id="KW-0170">Cobalt</keyword>
<dbReference type="Proteomes" id="UP000752013">
    <property type="component" value="Unassembled WGS sequence"/>
</dbReference>
<protein>
    <submittedName>
        <fullName evidence="5">Myo-inosose-2 dehydratase</fullName>
        <ecNumber evidence="5">4.2.1.44</ecNumber>
    </submittedName>
</protein>
<evidence type="ECO:0000256" key="3">
    <source>
        <dbReference type="ARBA" id="ARBA00023285"/>
    </source>
</evidence>
<dbReference type="PANTHER" id="PTHR12110">
    <property type="entry name" value="HYDROXYPYRUVATE ISOMERASE"/>
    <property type="match status" value="1"/>
</dbReference>
<dbReference type="EC" id="4.2.1.44" evidence="5"/>
<proteinExistence type="inferred from homology"/>
<keyword evidence="6" id="KW-1185">Reference proteome</keyword>
<feature type="domain" description="Xylose isomerase-like TIM barrel" evidence="4">
    <location>
        <begin position="37"/>
        <end position="275"/>
    </location>
</feature>
<name>A0A968KTI6_9SPIO</name>
<reference evidence="5" key="1">
    <citation type="submission" date="2020-03" db="EMBL/GenBank/DDBJ databases">
        <title>Spirochaetal bacteria isolated from arthropods constitute a novel genus Entomospira genus novum within the order Spirochaetales.</title>
        <authorList>
            <person name="Grana-Miraglia L."/>
            <person name="Sikutova S."/>
            <person name="Fingerle V."/>
            <person name="Sing A."/>
            <person name="Castillo-Ramirez S."/>
            <person name="Margos G."/>
            <person name="Rudolf I."/>
        </authorList>
    </citation>
    <scope>NUCLEOTIDE SEQUENCE</scope>
    <source>
        <strain evidence="5">BR208</strain>
    </source>
</reference>
<dbReference type="GO" id="GO:0050114">
    <property type="term" value="F:myo-inosose-2 dehydratase activity"/>
    <property type="evidence" value="ECO:0007669"/>
    <property type="project" value="UniProtKB-EC"/>
</dbReference>
<dbReference type="HAMAP" id="MF_01672">
    <property type="entry name" value="IolE"/>
    <property type="match status" value="1"/>
</dbReference>
<gene>
    <name evidence="5" type="primary">iolE</name>
    <name evidence="5" type="ORF">HCT46_07295</name>
</gene>
<organism evidence="5 6">
    <name type="scientific">Entomospira nematocerorum</name>
    <dbReference type="NCBI Taxonomy" id="2719987"/>
    <lineage>
        <taxon>Bacteria</taxon>
        <taxon>Pseudomonadati</taxon>
        <taxon>Spirochaetota</taxon>
        <taxon>Spirochaetia</taxon>
        <taxon>Spirochaetales</taxon>
        <taxon>Spirochaetaceae</taxon>
        <taxon>Entomospira</taxon>
    </lineage>
</organism>
<dbReference type="InterPro" id="IPR030823">
    <property type="entry name" value="IolE/MocC"/>
</dbReference>
<evidence type="ECO:0000313" key="6">
    <source>
        <dbReference type="Proteomes" id="UP000752013"/>
    </source>
</evidence>
<dbReference type="PANTHER" id="PTHR12110:SF41">
    <property type="entry name" value="INOSOSE DEHYDRATASE"/>
    <property type="match status" value="1"/>
</dbReference>
<dbReference type="InterPro" id="IPR013022">
    <property type="entry name" value="Xyl_isomerase-like_TIM-brl"/>
</dbReference>
<keyword evidence="1" id="KW-0464">Manganese</keyword>
<dbReference type="EMBL" id="JAATLK010000003">
    <property type="protein sequence ID" value="NIZ47715.1"/>
    <property type="molecule type" value="Genomic_DNA"/>
</dbReference>
<evidence type="ECO:0000313" key="5">
    <source>
        <dbReference type="EMBL" id="NIZ47715.1"/>
    </source>
</evidence>
<dbReference type="SUPFAM" id="SSF51658">
    <property type="entry name" value="Xylose isomerase-like"/>
    <property type="match status" value="1"/>
</dbReference>
<keyword evidence="2 5" id="KW-0456">Lyase</keyword>
<evidence type="ECO:0000259" key="4">
    <source>
        <dbReference type="Pfam" id="PF01261"/>
    </source>
</evidence>
<evidence type="ECO:0000256" key="1">
    <source>
        <dbReference type="ARBA" id="ARBA00023211"/>
    </source>
</evidence>
<dbReference type="RefSeq" id="WP_167704417.1">
    <property type="nucleotide sequence ID" value="NZ_JAATLK010000003.1"/>
</dbReference>
<dbReference type="GO" id="GO:0030145">
    <property type="term" value="F:manganese ion binding"/>
    <property type="evidence" value="ECO:0007669"/>
    <property type="project" value="InterPro"/>
</dbReference>
<dbReference type="Pfam" id="PF01261">
    <property type="entry name" value="AP_endonuc_2"/>
    <property type="match status" value="1"/>
</dbReference>